<evidence type="ECO:0000313" key="1">
    <source>
        <dbReference type="EMBL" id="KIJ30965.1"/>
    </source>
</evidence>
<keyword evidence="2" id="KW-1185">Reference proteome</keyword>
<dbReference type="AlphaFoldDB" id="A0A0C9V0P8"/>
<organism evidence="1 2">
    <name type="scientific">Sphaerobolus stellatus (strain SS14)</name>
    <dbReference type="NCBI Taxonomy" id="990650"/>
    <lineage>
        <taxon>Eukaryota</taxon>
        <taxon>Fungi</taxon>
        <taxon>Dikarya</taxon>
        <taxon>Basidiomycota</taxon>
        <taxon>Agaricomycotina</taxon>
        <taxon>Agaricomycetes</taxon>
        <taxon>Phallomycetidae</taxon>
        <taxon>Geastrales</taxon>
        <taxon>Sphaerobolaceae</taxon>
        <taxon>Sphaerobolus</taxon>
    </lineage>
</organism>
<feature type="non-terminal residue" evidence="1">
    <location>
        <position position="86"/>
    </location>
</feature>
<name>A0A0C9V0P8_SPHS4</name>
<sequence length="86" mass="10018">MMSQTFLRSDQLQDYDGPTGDAAAGWEYFRRHSERLSTKPNQVSEREVYTQSEIFFHCGRGIETNYVTQFCKGDRYSPLRVVMPTV</sequence>
<dbReference type="EMBL" id="KN837251">
    <property type="protein sequence ID" value="KIJ30965.1"/>
    <property type="molecule type" value="Genomic_DNA"/>
</dbReference>
<reference evidence="1 2" key="1">
    <citation type="submission" date="2014-06" db="EMBL/GenBank/DDBJ databases">
        <title>Evolutionary Origins and Diversification of the Mycorrhizal Mutualists.</title>
        <authorList>
            <consortium name="DOE Joint Genome Institute"/>
            <consortium name="Mycorrhizal Genomics Consortium"/>
            <person name="Kohler A."/>
            <person name="Kuo A."/>
            <person name="Nagy L.G."/>
            <person name="Floudas D."/>
            <person name="Copeland A."/>
            <person name="Barry K.W."/>
            <person name="Cichocki N."/>
            <person name="Veneault-Fourrey C."/>
            <person name="LaButti K."/>
            <person name="Lindquist E.A."/>
            <person name="Lipzen A."/>
            <person name="Lundell T."/>
            <person name="Morin E."/>
            <person name="Murat C."/>
            <person name="Riley R."/>
            <person name="Ohm R."/>
            <person name="Sun H."/>
            <person name="Tunlid A."/>
            <person name="Henrissat B."/>
            <person name="Grigoriev I.V."/>
            <person name="Hibbett D.S."/>
            <person name="Martin F."/>
        </authorList>
    </citation>
    <scope>NUCLEOTIDE SEQUENCE [LARGE SCALE GENOMIC DNA]</scope>
    <source>
        <strain evidence="1 2">SS14</strain>
    </source>
</reference>
<accession>A0A0C9V0P8</accession>
<dbReference type="Proteomes" id="UP000054279">
    <property type="component" value="Unassembled WGS sequence"/>
</dbReference>
<proteinExistence type="predicted"/>
<dbReference type="HOGENOM" id="CLU_2504079_0_0_1"/>
<gene>
    <name evidence="1" type="ORF">M422DRAFT_36379</name>
</gene>
<protein>
    <submittedName>
        <fullName evidence="1">Uncharacterized protein</fullName>
    </submittedName>
</protein>
<evidence type="ECO:0000313" key="2">
    <source>
        <dbReference type="Proteomes" id="UP000054279"/>
    </source>
</evidence>